<organism evidence="1 2">
    <name type="scientific">Anabaenopsis circularis NIES-21</name>
    <dbReference type="NCBI Taxonomy" id="1085406"/>
    <lineage>
        <taxon>Bacteria</taxon>
        <taxon>Bacillati</taxon>
        <taxon>Cyanobacteriota</taxon>
        <taxon>Cyanophyceae</taxon>
        <taxon>Nostocales</taxon>
        <taxon>Nodulariaceae</taxon>
        <taxon>Anabaenopsis</taxon>
    </lineage>
</organism>
<dbReference type="Proteomes" id="UP000218287">
    <property type="component" value="Chromosome"/>
</dbReference>
<reference evidence="1 2" key="1">
    <citation type="submission" date="2017-06" db="EMBL/GenBank/DDBJ databases">
        <title>Genome sequencing of cyanobaciteial culture collection at National Institute for Environmental Studies (NIES).</title>
        <authorList>
            <person name="Hirose Y."/>
            <person name="Shimura Y."/>
            <person name="Fujisawa T."/>
            <person name="Nakamura Y."/>
            <person name="Kawachi M."/>
        </authorList>
    </citation>
    <scope>NUCLEOTIDE SEQUENCE [LARGE SCALE GENOMIC DNA]</scope>
    <source>
        <strain evidence="1 2">NIES-21</strain>
    </source>
</reference>
<evidence type="ECO:0000313" key="1">
    <source>
        <dbReference type="EMBL" id="BAY15149.1"/>
    </source>
</evidence>
<protein>
    <submittedName>
        <fullName evidence="1">Uncharacterized protein</fullName>
    </submittedName>
</protein>
<dbReference type="OrthoDB" id="490699at2"/>
<proteinExistence type="predicted"/>
<evidence type="ECO:0000313" key="2">
    <source>
        <dbReference type="Proteomes" id="UP000218287"/>
    </source>
</evidence>
<accession>A0A1Z4GCE0</accession>
<sequence>MELLAAIEVEVELVIQHSRNLRNIVVKHLELPGLNFRVTPDSTIGGCPIEALDIPPRASHPNGEPRYDLLNFRLKTKLDCSNFHSGQKVLVEKLLLLE</sequence>
<gene>
    <name evidence="1" type="ORF">NIES21_09640</name>
</gene>
<dbReference type="AlphaFoldDB" id="A0A1Z4GCE0"/>
<dbReference type="EMBL" id="AP018174">
    <property type="protein sequence ID" value="BAY15149.1"/>
    <property type="molecule type" value="Genomic_DNA"/>
</dbReference>
<keyword evidence="2" id="KW-1185">Reference proteome</keyword>
<name>A0A1Z4GCE0_9CYAN</name>